<protein>
    <recommendedName>
        <fullName evidence="10">Peptidase S8/S53 domain-containing protein</fullName>
    </recommendedName>
</protein>
<dbReference type="SUPFAM" id="SSF52743">
    <property type="entry name" value="Subtilisin-like"/>
    <property type="match status" value="1"/>
</dbReference>
<dbReference type="Gene3D" id="3.30.70.80">
    <property type="entry name" value="Peptidase S8 propeptide/proteinase inhibitor I9"/>
    <property type="match status" value="1"/>
</dbReference>
<feature type="domain" description="Inhibitor I9" evidence="7">
    <location>
        <begin position="52"/>
        <end position="98"/>
    </location>
</feature>
<comment type="similarity">
    <text evidence="1 5">Belongs to the peptidase S8 family.</text>
</comment>
<evidence type="ECO:0008006" key="10">
    <source>
        <dbReference type="Google" id="ProtNLM"/>
    </source>
</evidence>
<dbReference type="InterPro" id="IPR037045">
    <property type="entry name" value="S8pro/Inhibitor_I9_sf"/>
</dbReference>
<dbReference type="InterPro" id="IPR000209">
    <property type="entry name" value="Peptidase_S8/S53_dom"/>
</dbReference>
<dbReference type="Proteomes" id="UP000605992">
    <property type="component" value="Unassembled WGS sequence"/>
</dbReference>
<proteinExistence type="inferred from homology"/>
<dbReference type="GO" id="GO:0005615">
    <property type="term" value="C:extracellular space"/>
    <property type="evidence" value="ECO:0007669"/>
    <property type="project" value="TreeGrafter"/>
</dbReference>
<evidence type="ECO:0000256" key="2">
    <source>
        <dbReference type="ARBA" id="ARBA00022670"/>
    </source>
</evidence>
<dbReference type="Pfam" id="PF05922">
    <property type="entry name" value="Inhibitor_I9"/>
    <property type="match status" value="1"/>
</dbReference>
<dbReference type="InterPro" id="IPR015500">
    <property type="entry name" value="Peptidase_S8_subtilisin-rel"/>
</dbReference>
<evidence type="ECO:0000259" key="7">
    <source>
        <dbReference type="Pfam" id="PF05922"/>
    </source>
</evidence>
<keyword evidence="9" id="KW-1185">Reference proteome</keyword>
<keyword evidence="3" id="KW-0378">Hydrolase</keyword>
<organism evidence="8 9">
    <name type="scientific">Planotetraspora thailandica</name>
    <dbReference type="NCBI Taxonomy" id="487172"/>
    <lineage>
        <taxon>Bacteria</taxon>
        <taxon>Bacillati</taxon>
        <taxon>Actinomycetota</taxon>
        <taxon>Actinomycetes</taxon>
        <taxon>Streptosporangiales</taxon>
        <taxon>Streptosporangiaceae</taxon>
        <taxon>Planotetraspora</taxon>
    </lineage>
</organism>
<comment type="caution">
    <text evidence="5">Lacks conserved residue(s) required for the propagation of feature annotation.</text>
</comment>
<evidence type="ECO:0000259" key="6">
    <source>
        <dbReference type="Pfam" id="PF00082"/>
    </source>
</evidence>
<dbReference type="InterPro" id="IPR036852">
    <property type="entry name" value="Peptidase_S8/S53_dom_sf"/>
</dbReference>
<dbReference type="EMBL" id="BOOR01000025">
    <property type="protein sequence ID" value="GII55241.1"/>
    <property type="molecule type" value="Genomic_DNA"/>
</dbReference>
<gene>
    <name evidence="8" type="ORF">Pth03_36300</name>
</gene>
<sequence length="230" mass="24616">MFFDIDDSHNVKQHELQCQPFTPAWRNPRMKTVTLLLRLTSAGIAAASARDLSSRHKGSLRHVYSRVVRGFTVNMKETDARRLAADPNVAYVEQDQTIGIDDTQTNATWGLDRIDQSALPLSTTYTYATAASNVRAYIIDTGILTSHSDFGGRASSGYDFVDNDANATDCNGHGTHVAGTVGGARYGVAKGVRLVAGLAGQTVRIVVDASDAGTASLIEAAVDDVSIIRS</sequence>
<dbReference type="Pfam" id="PF00082">
    <property type="entry name" value="Peptidase_S8"/>
    <property type="match status" value="1"/>
</dbReference>
<dbReference type="GO" id="GO:0006508">
    <property type="term" value="P:proteolysis"/>
    <property type="evidence" value="ECO:0007669"/>
    <property type="project" value="UniProtKB-KW"/>
</dbReference>
<evidence type="ECO:0000256" key="4">
    <source>
        <dbReference type="ARBA" id="ARBA00022825"/>
    </source>
</evidence>
<dbReference type="InterPro" id="IPR010259">
    <property type="entry name" value="S8pro/Inhibitor_I9"/>
</dbReference>
<dbReference type="PANTHER" id="PTHR43806">
    <property type="entry name" value="PEPTIDASE S8"/>
    <property type="match status" value="1"/>
</dbReference>
<dbReference type="PANTHER" id="PTHR43806:SF11">
    <property type="entry name" value="CEREVISIN-RELATED"/>
    <property type="match status" value="1"/>
</dbReference>
<dbReference type="PRINTS" id="PR00723">
    <property type="entry name" value="SUBTILISIN"/>
</dbReference>
<dbReference type="GO" id="GO:0004252">
    <property type="term" value="F:serine-type endopeptidase activity"/>
    <property type="evidence" value="ECO:0007669"/>
    <property type="project" value="InterPro"/>
</dbReference>
<dbReference type="Gene3D" id="3.40.50.200">
    <property type="entry name" value="Peptidase S8/S53 domain"/>
    <property type="match status" value="1"/>
</dbReference>
<dbReference type="InterPro" id="IPR023827">
    <property type="entry name" value="Peptidase_S8_Asp-AS"/>
</dbReference>
<evidence type="ECO:0000313" key="8">
    <source>
        <dbReference type="EMBL" id="GII55241.1"/>
    </source>
</evidence>
<feature type="domain" description="Peptidase S8/S53" evidence="6">
    <location>
        <begin position="138"/>
        <end position="196"/>
    </location>
</feature>
<dbReference type="InterPro" id="IPR022398">
    <property type="entry name" value="Peptidase_S8_His-AS"/>
</dbReference>
<dbReference type="InterPro" id="IPR050131">
    <property type="entry name" value="Peptidase_S8_subtilisin-like"/>
</dbReference>
<name>A0A8J3V1Z5_9ACTN</name>
<comment type="caution">
    <text evidence="8">The sequence shown here is derived from an EMBL/GenBank/DDBJ whole genome shotgun (WGS) entry which is preliminary data.</text>
</comment>
<dbReference type="PROSITE" id="PS00137">
    <property type="entry name" value="SUBTILASE_HIS"/>
    <property type="match status" value="1"/>
</dbReference>
<evidence type="ECO:0000256" key="1">
    <source>
        <dbReference type="ARBA" id="ARBA00011073"/>
    </source>
</evidence>
<dbReference type="PROSITE" id="PS51892">
    <property type="entry name" value="SUBTILASE"/>
    <property type="match status" value="1"/>
</dbReference>
<keyword evidence="4" id="KW-0720">Serine protease</keyword>
<dbReference type="SUPFAM" id="SSF54897">
    <property type="entry name" value="Protease propeptides/inhibitors"/>
    <property type="match status" value="1"/>
</dbReference>
<keyword evidence="2" id="KW-0645">Protease</keyword>
<evidence type="ECO:0000256" key="3">
    <source>
        <dbReference type="ARBA" id="ARBA00022801"/>
    </source>
</evidence>
<reference evidence="8" key="1">
    <citation type="submission" date="2021-01" db="EMBL/GenBank/DDBJ databases">
        <title>Whole genome shotgun sequence of Planotetraspora thailandica NBRC 104271.</title>
        <authorList>
            <person name="Komaki H."/>
            <person name="Tamura T."/>
        </authorList>
    </citation>
    <scope>NUCLEOTIDE SEQUENCE</scope>
    <source>
        <strain evidence="8">NBRC 104271</strain>
    </source>
</reference>
<evidence type="ECO:0000256" key="5">
    <source>
        <dbReference type="PROSITE-ProRule" id="PRU01240"/>
    </source>
</evidence>
<dbReference type="PROSITE" id="PS00136">
    <property type="entry name" value="SUBTILASE_ASP"/>
    <property type="match status" value="1"/>
</dbReference>
<evidence type="ECO:0000313" key="9">
    <source>
        <dbReference type="Proteomes" id="UP000605992"/>
    </source>
</evidence>
<dbReference type="AlphaFoldDB" id="A0A8J3V1Z5"/>
<accession>A0A8J3V1Z5</accession>